<dbReference type="HAMAP" id="MF_01470">
    <property type="entry name" value="Cas1"/>
    <property type="match status" value="1"/>
</dbReference>
<evidence type="ECO:0000256" key="7">
    <source>
        <dbReference type="ARBA" id="ARBA00023125"/>
    </source>
</evidence>
<name>A0ABN2NIM9_9MICO</name>
<keyword evidence="5 8" id="KW-0460">Magnesium</keyword>
<evidence type="ECO:0000256" key="6">
    <source>
        <dbReference type="ARBA" id="ARBA00023118"/>
    </source>
</evidence>
<dbReference type="EC" id="3.1.-.-" evidence="8"/>
<gene>
    <name evidence="10" type="primary">cas1e</name>
    <name evidence="8" type="synonym">cas1</name>
    <name evidence="10" type="ORF">GCM10009751_32580</name>
</gene>
<evidence type="ECO:0000256" key="3">
    <source>
        <dbReference type="ARBA" id="ARBA00022759"/>
    </source>
</evidence>
<evidence type="ECO:0000256" key="8">
    <source>
        <dbReference type="HAMAP-Rule" id="MF_01470"/>
    </source>
</evidence>
<proteinExistence type="inferred from homology"/>
<dbReference type="EMBL" id="BAAANL010000007">
    <property type="protein sequence ID" value="GAA1870926.1"/>
    <property type="molecule type" value="Genomic_DNA"/>
</dbReference>
<dbReference type="InterPro" id="IPR050646">
    <property type="entry name" value="Cas1"/>
</dbReference>
<keyword evidence="11" id="KW-1185">Reference proteome</keyword>
<feature type="binding site" evidence="8">
    <location>
        <position position="213"/>
    </location>
    <ligand>
        <name>Mn(2+)</name>
        <dbReference type="ChEBI" id="CHEBI:29035"/>
    </ligand>
</feature>
<comment type="subunit">
    <text evidence="8">Homodimer, forms a heterotetramer with a Cas2 homodimer.</text>
</comment>
<feature type="region of interest" description="Disordered" evidence="9">
    <location>
        <begin position="303"/>
        <end position="333"/>
    </location>
</feature>
<feature type="binding site" evidence="8">
    <location>
        <position position="226"/>
    </location>
    <ligand>
        <name>Mn(2+)</name>
        <dbReference type="ChEBI" id="CHEBI:29035"/>
    </ligand>
</feature>
<keyword evidence="4 8" id="KW-0378">Hydrolase</keyword>
<feature type="binding site" evidence="8">
    <location>
        <position position="146"/>
    </location>
    <ligand>
        <name>Mn(2+)</name>
        <dbReference type="ChEBI" id="CHEBI:29035"/>
    </ligand>
</feature>
<feature type="compositionally biased region" description="Acidic residues" evidence="9">
    <location>
        <begin position="319"/>
        <end position="333"/>
    </location>
</feature>
<dbReference type="Proteomes" id="UP001501094">
    <property type="component" value="Unassembled WGS sequence"/>
</dbReference>
<dbReference type="NCBIfam" id="TIGR00287">
    <property type="entry name" value="cas1"/>
    <property type="match status" value="1"/>
</dbReference>
<evidence type="ECO:0000313" key="10">
    <source>
        <dbReference type="EMBL" id="GAA1870926.1"/>
    </source>
</evidence>
<accession>A0ABN2NIM9</accession>
<keyword evidence="2 8" id="KW-0479">Metal-binding</keyword>
<dbReference type="Pfam" id="PF01867">
    <property type="entry name" value="Cas_Cas1"/>
    <property type="match status" value="2"/>
</dbReference>
<evidence type="ECO:0000256" key="9">
    <source>
        <dbReference type="SAM" id="MobiDB-lite"/>
    </source>
</evidence>
<dbReference type="GO" id="GO:0004519">
    <property type="term" value="F:endonuclease activity"/>
    <property type="evidence" value="ECO:0007669"/>
    <property type="project" value="UniProtKB-KW"/>
</dbReference>
<evidence type="ECO:0000256" key="5">
    <source>
        <dbReference type="ARBA" id="ARBA00022842"/>
    </source>
</evidence>
<keyword evidence="1 8" id="KW-0540">Nuclease</keyword>
<protein>
    <recommendedName>
        <fullName evidence="8">CRISPR-associated endonuclease Cas1</fullName>
        <ecNumber evidence="8">3.1.-.-</ecNumber>
    </recommendedName>
</protein>
<keyword evidence="3 8" id="KW-0255">Endonuclease</keyword>
<dbReference type="Gene3D" id="1.20.120.920">
    <property type="entry name" value="CRISPR-associated endonuclease Cas1, C-terminal domain"/>
    <property type="match status" value="1"/>
</dbReference>
<dbReference type="PANTHER" id="PTHR34353:SF3">
    <property type="entry name" value="CRISPR-ASSOCIATED ENDONUCLEASE CAS1"/>
    <property type="match status" value="1"/>
</dbReference>
<dbReference type="InterPro" id="IPR042211">
    <property type="entry name" value="CRISPR-assoc_Cas1_N"/>
</dbReference>
<comment type="function">
    <text evidence="8">CRISPR (clustered regularly interspaced short palindromic repeat), is an adaptive immune system that provides protection against mobile genetic elements (viruses, transposable elements and conjugative plasmids). CRISPR clusters contain spacers, sequences complementary to antecedent mobile elements, and target invading nucleic acids. CRISPR clusters are transcribed and processed into CRISPR RNA (crRNA). Acts as a dsDNA endonuclease. Involved in the integration of spacer DNA into the CRISPR cassette.</text>
</comment>
<evidence type="ECO:0000256" key="2">
    <source>
        <dbReference type="ARBA" id="ARBA00022723"/>
    </source>
</evidence>
<dbReference type="PANTHER" id="PTHR34353">
    <property type="entry name" value="CRISPR-ASSOCIATED ENDONUCLEASE CAS1 1"/>
    <property type="match status" value="1"/>
</dbReference>
<evidence type="ECO:0000313" key="11">
    <source>
        <dbReference type="Proteomes" id="UP001501094"/>
    </source>
</evidence>
<evidence type="ECO:0000256" key="1">
    <source>
        <dbReference type="ARBA" id="ARBA00022722"/>
    </source>
</evidence>
<dbReference type="NCBIfam" id="TIGR03638">
    <property type="entry name" value="cas1_ECOLI"/>
    <property type="match status" value="1"/>
</dbReference>
<comment type="cofactor">
    <cofactor evidence="8">
        <name>Mg(2+)</name>
        <dbReference type="ChEBI" id="CHEBI:18420"/>
    </cofactor>
    <cofactor evidence="8">
        <name>Mn(2+)</name>
        <dbReference type="ChEBI" id="CHEBI:29035"/>
    </cofactor>
</comment>
<reference evidence="10 11" key="1">
    <citation type="journal article" date="2019" name="Int. J. Syst. Evol. Microbiol.">
        <title>The Global Catalogue of Microorganisms (GCM) 10K type strain sequencing project: providing services to taxonomists for standard genome sequencing and annotation.</title>
        <authorList>
            <consortium name="The Broad Institute Genomics Platform"/>
            <consortium name="The Broad Institute Genome Sequencing Center for Infectious Disease"/>
            <person name="Wu L."/>
            <person name="Ma J."/>
        </authorList>
    </citation>
    <scope>NUCLEOTIDE SEQUENCE [LARGE SCALE GENOMIC DNA]</scope>
    <source>
        <strain evidence="10 11">JCM 14326</strain>
    </source>
</reference>
<dbReference type="InterPro" id="IPR019851">
    <property type="entry name" value="CRISPR-assoc_Cas1_ECOLI"/>
</dbReference>
<dbReference type="Gene3D" id="3.100.10.20">
    <property type="entry name" value="CRISPR-associated endonuclease Cas1, N-terminal domain"/>
    <property type="match status" value="1"/>
</dbReference>
<keyword evidence="8" id="KW-0464">Manganese</keyword>
<dbReference type="RefSeq" id="WP_344104938.1">
    <property type="nucleotide sequence ID" value="NZ_BAAANL010000007.1"/>
</dbReference>
<evidence type="ECO:0000256" key="4">
    <source>
        <dbReference type="ARBA" id="ARBA00022801"/>
    </source>
</evidence>
<dbReference type="InterPro" id="IPR002729">
    <property type="entry name" value="CRISPR-assoc_Cas1"/>
</dbReference>
<sequence length="333" mass="35834">MSLPGTRPAGVTELARVQDRLTFLYVEHCVVSRESSAITANDGRGTVHVPAAALGALLLGPGTTVSHQAVVLLAESGSTVVWVGEKGVRYYAHGRSLARTSRLLEAQAAVVSNTRRRLEAARVMYSKRFPGEDVSGLTMQQLRGREGARVRKVYRQWSQQTGVAWARRDYQPDDFESSDAINQALSAAAACLYGVVHSVVVALGCAPGLGVVHTGNERSFVYDVADLYRAELAIPVAFQVVAEGPVDVAGAVRRAMRDSMFEARVMERCVRDVQEVLLGVGAGADRSGEDLIEADMLKLWDDRSGSVSGGTSYGWDVLDASDDLLDGPDQEEP</sequence>
<keyword evidence="7 8" id="KW-0238">DNA-binding</keyword>
<dbReference type="InterPro" id="IPR042206">
    <property type="entry name" value="CRISPR-assoc_Cas1_C"/>
</dbReference>
<organism evidence="10 11">
    <name type="scientific">Myceligenerans crystallogenes</name>
    <dbReference type="NCBI Taxonomy" id="316335"/>
    <lineage>
        <taxon>Bacteria</taxon>
        <taxon>Bacillati</taxon>
        <taxon>Actinomycetota</taxon>
        <taxon>Actinomycetes</taxon>
        <taxon>Micrococcales</taxon>
        <taxon>Promicromonosporaceae</taxon>
        <taxon>Myceligenerans</taxon>
    </lineage>
</organism>
<comment type="caution">
    <text evidence="10">The sequence shown here is derived from an EMBL/GenBank/DDBJ whole genome shotgun (WGS) entry which is preliminary data.</text>
</comment>
<comment type="similarity">
    <text evidence="8">Belongs to the CRISPR-associated endonuclease Cas1 family.</text>
</comment>
<keyword evidence="6 8" id="KW-0051">Antiviral defense</keyword>